<evidence type="ECO:0000313" key="1">
    <source>
        <dbReference type="EMBL" id="CAF1507434.1"/>
    </source>
</evidence>
<protein>
    <submittedName>
        <fullName evidence="1">Uncharacterized protein</fullName>
    </submittedName>
</protein>
<dbReference type="EMBL" id="CAJNOU010006548">
    <property type="protein sequence ID" value="CAF1507434.1"/>
    <property type="molecule type" value="Genomic_DNA"/>
</dbReference>
<name>A0A815TTV5_9BILA</name>
<dbReference type="AlphaFoldDB" id="A0A815TTV5"/>
<reference evidence="1" key="1">
    <citation type="submission" date="2021-02" db="EMBL/GenBank/DDBJ databases">
        <authorList>
            <person name="Nowell W R."/>
        </authorList>
    </citation>
    <scope>NUCLEOTIDE SEQUENCE</scope>
</reference>
<dbReference type="Proteomes" id="UP000663889">
    <property type="component" value="Unassembled WGS sequence"/>
</dbReference>
<evidence type="ECO:0000313" key="2">
    <source>
        <dbReference type="Proteomes" id="UP000663889"/>
    </source>
</evidence>
<comment type="caution">
    <text evidence="1">The sequence shown here is derived from an EMBL/GenBank/DDBJ whole genome shotgun (WGS) entry which is preliminary data.</text>
</comment>
<sequence>MISKSSTDDDDDICSIDDRILDRFCIDILPKIHNNVKHLILESMSMEYILLAGNYPNLTSLKLFNFGQHIALNYFTDKSIFQYIFKYQIRELILENNDNYDYADERILPKEYNKNVYLSILTLFENLQSLSIVGSFTSSYPPLSIVDLPSTTFCSSTLTKLSINLRSLDDCLYLLDGHLKQLTTFIVQIRYIDNNLSIIHNTDNLSYLKCFSLTCYNLTNAYNNRVIPLFRRMINLEKLTLYIRLTDRPRFVDGTHPHKEILMHMSKLHTFIFYISTMIQINDLVPRLSDDDLEQTFKNIDNIFTNTLNLISRSSTDDDICSIDNRILDRFCIDILPKIHHNVKYLILEPTSMERILLVSNYPNLTSLKLFNFEEHIALNYFTDKSIFQHIFKYQITELILENNDNYDYEEGTISSKEYNKNVYIPILTLFKNLQSLSIVGSSMLSYPPLSILNLPSNIFCSLNFTKLCIYVNSLDDCLYLLDGHLKQLTTFIVQIKNIHNNLSIIHNTDDLFNLECFSLTCYNLTNAYDNRVIPLFRRMKNLKKLTLYIRLANRSTFVDGTHLHKEILMHMSQLHTFTFYISSIIVYNDSFHLLVDNDIQQTFTNIGYYQTSCTVDYYRASKAICHVFSLPFTFDHLEMITNRFPTIIFHHVTYLQVFEKVQFKYKFFIRIAKAFPLLKYFTISSGLLSLIDFNKYEDDYIQSYSIIQFPHLISLNMMVENPYYIEQFLLNTKTHLPRLMELKLSYSHLKNVTKNFTRDATRHNCANIKQLIFCDECDYLTHFLHYFPVLNTVSYIKTIR</sequence>
<gene>
    <name evidence="1" type="ORF">SEV965_LOCUS36387</name>
</gene>
<accession>A0A815TTV5</accession>
<organism evidence="1 2">
    <name type="scientific">Rotaria sordida</name>
    <dbReference type="NCBI Taxonomy" id="392033"/>
    <lineage>
        <taxon>Eukaryota</taxon>
        <taxon>Metazoa</taxon>
        <taxon>Spiralia</taxon>
        <taxon>Gnathifera</taxon>
        <taxon>Rotifera</taxon>
        <taxon>Eurotatoria</taxon>
        <taxon>Bdelloidea</taxon>
        <taxon>Philodinida</taxon>
        <taxon>Philodinidae</taxon>
        <taxon>Rotaria</taxon>
    </lineage>
</organism>
<proteinExistence type="predicted"/>